<name>A0AAN6PU02_9PEZI</name>
<dbReference type="Proteomes" id="UP001305647">
    <property type="component" value="Unassembled WGS sequence"/>
</dbReference>
<reference evidence="2" key="1">
    <citation type="journal article" date="2023" name="Mol. Phylogenet. Evol.">
        <title>Genome-scale phylogeny and comparative genomics of the fungal order Sordariales.</title>
        <authorList>
            <person name="Hensen N."/>
            <person name="Bonometti L."/>
            <person name="Westerberg I."/>
            <person name="Brannstrom I.O."/>
            <person name="Guillou S."/>
            <person name="Cros-Aarteil S."/>
            <person name="Calhoun S."/>
            <person name="Haridas S."/>
            <person name="Kuo A."/>
            <person name="Mondo S."/>
            <person name="Pangilinan J."/>
            <person name="Riley R."/>
            <person name="LaButti K."/>
            <person name="Andreopoulos B."/>
            <person name="Lipzen A."/>
            <person name="Chen C."/>
            <person name="Yan M."/>
            <person name="Daum C."/>
            <person name="Ng V."/>
            <person name="Clum A."/>
            <person name="Steindorff A."/>
            <person name="Ohm R.A."/>
            <person name="Martin F."/>
            <person name="Silar P."/>
            <person name="Natvig D.O."/>
            <person name="Lalanne C."/>
            <person name="Gautier V."/>
            <person name="Ament-Velasquez S.L."/>
            <person name="Kruys A."/>
            <person name="Hutchinson M.I."/>
            <person name="Powell A.J."/>
            <person name="Barry K."/>
            <person name="Miller A.N."/>
            <person name="Grigoriev I.V."/>
            <person name="Debuchy R."/>
            <person name="Gladieux P."/>
            <person name="Hiltunen Thoren M."/>
            <person name="Johannesson H."/>
        </authorList>
    </citation>
    <scope>NUCLEOTIDE SEQUENCE</scope>
    <source>
        <strain evidence="2">CBS 757.83</strain>
    </source>
</reference>
<evidence type="ECO:0000313" key="2">
    <source>
        <dbReference type="EMBL" id="KAK4097748.1"/>
    </source>
</evidence>
<organism evidence="2 3">
    <name type="scientific">Parathielavia hyrcaniae</name>
    <dbReference type="NCBI Taxonomy" id="113614"/>
    <lineage>
        <taxon>Eukaryota</taxon>
        <taxon>Fungi</taxon>
        <taxon>Dikarya</taxon>
        <taxon>Ascomycota</taxon>
        <taxon>Pezizomycotina</taxon>
        <taxon>Sordariomycetes</taxon>
        <taxon>Sordariomycetidae</taxon>
        <taxon>Sordariales</taxon>
        <taxon>Chaetomiaceae</taxon>
        <taxon>Parathielavia</taxon>
    </lineage>
</organism>
<gene>
    <name evidence="2" type="ORF">N658DRAFT_260032</name>
</gene>
<keyword evidence="3" id="KW-1185">Reference proteome</keyword>
<accession>A0AAN6PU02</accession>
<evidence type="ECO:0000256" key="1">
    <source>
        <dbReference type="SAM" id="MobiDB-lite"/>
    </source>
</evidence>
<dbReference type="EMBL" id="MU863668">
    <property type="protein sequence ID" value="KAK4097748.1"/>
    <property type="molecule type" value="Genomic_DNA"/>
</dbReference>
<proteinExistence type="predicted"/>
<comment type="caution">
    <text evidence="2">The sequence shown here is derived from an EMBL/GenBank/DDBJ whole genome shotgun (WGS) entry which is preliminary data.</text>
</comment>
<dbReference type="AlphaFoldDB" id="A0AAN6PU02"/>
<evidence type="ECO:0000313" key="3">
    <source>
        <dbReference type="Proteomes" id="UP001305647"/>
    </source>
</evidence>
<protein>
    <submittedName>
        <fullName evidence="2">Uncharacterized protein</fullName>
    </submittedName>
</protein>
<feature type="region of interest" description="Disordered" evidence="1">
    <location>
        <begin position="60"/>
        <end position="83"/>
    </location>
</feature>
<reference evidence="2" key="2">
    <citation type="submission" date="2023-05" db="EMBL/GenBank/DDBJ databases">
        <authorList>
            <consortium name="Lawrence Berkeley National Laboratory"/>
            <person name="Steindorff A."/>
            <person name="Hensen N."/>
            <person name="Bonometti L."/>
            <person name="Westerberg I."/>
            <person name="Brannstrom I.O."/>
            <person name="Guillou S."/>
            <person name="Cros-Aarteil S."/>
            <person name="Calhoun S."/>
            <person name="Haridas S."/>
            <person name="Kuo A."/>
            <person name="Mondo S."/>
            <person name="Pangilinan J."/>
            <person name="Riley R."/>
            <person name="Labutti K."/>
            <person name="Andreopoulos B."/>
            <person name="Lipzen A."/>
            <person name="Chen C."/>
            <person name="Yanf M."/>
            <person name="Daum C."/>
            <person name="Ng V."/>
            <person name="Clum A."/>
            <person name="Ohm R."/>
            <person name="Martin F."/>
            <person name="Silar P."/>
            <person name="Natvig D."/>
            <person name="Lalanne C."/>
            <person name="Gautier V."/>
            <person name="Ament-Velasquez S.L."/>
            <person name="Kruys A."/>
            <person name="Hutchinson M.I."/>
            <person name="Powell A.J."/>
            <person name="Barry K."/>
            <person name="Miller A.N."/>
            <person name="Grigoriev I.V."/>
            <person name="Debuchy R."/>
            <person name="Gladieux P."/>
            <person name="Thoren M.H."/>
            <person name="Johannesson H."/>
        </authorList>
    </citation>
    <scope>NUCLEOTIDE SEQUENCE</scope>
    <source>
        <strain evidence="2">CBS 757.83</strain>
    </source>
</reference>
<sequence>MSRVHTVTTRKPTLTLCLCPSVPLSRATSVATTVAVRIPHRAPKAVEVLEATVHLLVAGAATPPSRAHKSTSPKHTGWLPNTRTSTSYALPAMGLIRSLARSSLATHPPSPTAPARRVTT</sequence>
<feature type="region of interest" description="Disordered" evidence="1">
    <location>
        <begin position="100"/>
        <end position="120"/>
    </location>
</feature>